<accession>A0A2T4Z3V7</accession>
<feature type="domain" description="ABC transmembrane type-1" evidence="8">
    <location>
        <begin position="75"/>
        <end position="278"/>
    </location>
</feature>
<keyword evidence="6 7" id="KW-0472">Membrane</keyword>
<feature type="transmembrane region" description="Helical" evidence="7">
    <location>
        <begin position="141"/>
        <end position="162"/>
    </location>
</feature>
<evidence type="ECO:0000256" key="7">
    <source>
        <dbReference type="RuleBase" id="RU363032"/>
    </source>
</evidence>
<dbReference type="GO" id="GO:0005886">
    <property type="term" value="C:plasma membrane"/>
    <property type="evidence" value="ECO:0007669"/>
    <property type="project" value="UniProtKB-SubCell"/>
</dbReference>
<feature type="transmembrane region" description="Helical" evidence="7">
    <location>
        <begin position="14"/>
        <end position="36"/>
    </location>
</feature>
<sequence>MVQDKTWGSRLFDIFNYILLTVVALVTILPFIHVIAGSFATVKEVTQKSFLLIPTEFTLDAYRYIFSTDTILRSLFVSIGITIIGTLFSMFLTTMMAYGLSRRDLDGRRVIMFMVVFTMLFNGGMIPTFLVVKAMGLIDSYMALILPTAINAFNLIIMRNFFQNLPAGLEEAAKIDGCNDIGILFRIVLPLSKPVLATISLFYAVTYWNTYMNAILYLNDPTKWPIQVVLRQIVILASGMSVDGAAFDPDFVAPPEQTVKMAVIVVATVPVLLVYPFLQKYFAKGALLGSIKD</sequence>
<proteinExistence type="inferred from homology"/>
<dbReference type="EMBL" id="PZZP01000002">
    <property type="protein sequence ID" value="PTM56567.1"/>
    <property type="molecule type" value="Genomic_DNA"/>
</dbReference>
<protein>
    <submittedName>
        <fullName evidence="9">Carbohydrate ABC transporter membrane protein 2 (CUT1 family)</fullName>
    </submittedName>
</protein>
<dbReference type="RefSeq" id="WP_107727897.1">
    <property type="nucleotide sequence ID" value="NZ_PZZP01000002.1"/>
</dbReference>
<feature type="transmembrane region" description="Helical" evidence="7">
    <location>
        <begin position="259"/>
        <end position="278"/>
    </location>
</feature>
<keyword evidence="4 7" id="KW-0812">Transmembrane</keyword>
<dbReference type="GO" id="GO:0055085">
    <property type="term" value="P:transmembrane transport"/>
    <property type="evidence" value="ECO:0007669"/>
    <property type="project" value="InterPro"/>
</dbReference>
<evidence type="ECO:0000256" key="2">
    <source>
        <dbReference type="ARBA" id="ARBA00022448"/>
    </source>
</evidence>
<evidence type="ECO:0000256" key="4">
    <source>
        <dbReference type="ARBA" id="ARBA00022692"/>
    </source>
</evidence>
<evidence type="ECO:0000313" key="9">
    <source>
        <dbReference type="EMBL" id="PTM56567.1"/>
    </source>
</evidence>
<feature type="transmembrane region" description="Helical" evidence="7">
    <location>
        <begin position="75"/>
        <end position="98"/>
    </location>
</feature>
<evidence type="ECO:0000256" key="6">
    <source>
        <dbReference type="ARBA" id="ARBA00023136"/>
    </source>
</evidence>
<evidence type="ECO:0000256" key="5">
    <source>
        <dbReference type="ARBA" id="ARBA00022989"/>
    </source>
</evidence>
<dbReference type="PROSITE" id="PS50928">
    <property type="entry name" value="ABC_TM1"/>
    <property type="match status" value="1"/>
</dbReference>
<dbReference type="CDD" id="cd06261">
    <property type="entry name" value="TM_PBP2"/>
    <property type="match status" value="1"/>
</dbReference>
<evidence type="ECO:0000313" key="10">
    <source>
        <dbReference type="Proteomes" id="UP000241639"/>
    </source>
</evidence>
<dbReference type="Proteomes" id="UP000241639">
    <property type="component" value="Unassembled WGS sequence"/>
</dbReference>
<dbReference type="OrthoDB" id="9810086at2"/>
<feature type="transmembrane region" description="Helical" evidence="7">
    <location>
        <begin position="183"/>
        <end position="208"/>
    </location>
</feature>
<keyword evidence="5 7" id="KW-1133">Transmembrane helix</keyword>
<name>A0A2T4Z3V7_9BACL</name>
<keyword evidence="2 7" id="KW-0813">Transport</keyword>
<keyword evidence="3" id="KW-1003">Cell membrane</keyword>
<organism evidence="9 10">
    <name type="scientific">Desmospora activa DSM 45169</name>
    <dbReference type="NCBI Taxonomy" id="1121389"/>
    <lineage>
        <taxon>Bacteria</taxon>
        <taxon>Bacillati</taxon>
        <taxon>Bacillota</taxon>
        <taxon>Bacilli</taxon>
        <taxon>Bacillales</taxon>
        <taxon>Thermoactinomycetaceae</taxon>
        <taxon>Desmospora</taxon>
    </lineage>
</organism>
<dbReference type="InterPro" id="IPR035906">
    <property type="entry name" value="MetI-like_sf"/>
</dbReference>
<dbReference type="SUPFAM" id="SSF161098">
    <property type="entry name" value="MetI-like"/>
    <property type="match status" value="1"/>
</dbReference>
<keyword evidence="10" id="KW-1185">Reference proteome</keyword>
<dbReference type="InterPro" id="IPR000515">
    <property type="entry name" value="MetI-like"/>
</dbReference>
<dbReference type="AlphaFoldDB" id="A0A2T4Z3V7"/>
<evidence type="ECO:0000259" key="8">
    <source>
        <dbReference type="PROSITE" id="PS50928"/>
    </source>
</evidence>
<dbReference type="Gene3D" id="1.10.3720.10">
    <property type="entry name" value="MetI-like"/>
    <property type="match status" value="1"/>
</dbReference>
<comment type="caution">
    <text evidence="9">The sequence shown here is derived from an EMBL/GenBank/DDBJ whole genome shotgun (WGS) entry which is preliminary data.</text>
</comment>
<evidence type="ECO:0000256" key="3">
    <source>
        <dbReference type="ARBA" id="ARBA00022475"/>
    </source>
</evidence>
<gene>
    <name evidence="9" type="ORF">C8J48_2889</name>
</gene>
<dbReference type="PANTHER" id="PTHR43744:SF9">
    <property type="entry name" value="POLYGALACTURONAN_RHAMNOGALACTURONAN TRANSPORT SYSTEM PERMEASE PROTEIN YTCP"/>
    <property type="match status" value="1"/>
</dbReference>
<feature type="transmembrane region" description="Helical" evidence="7">
    <location>
        <begin position="110"/>
        <end position="135"/>
    </location>
</feature>
<dbReference type="Pfam" id="PF00528">
    <property type="entry name" value="BPD_transp_1"/>
    <property type="match status" value="1"/>
</dbReference>
<dbReference type="PANTHER" id="PTHR43744">
    <property type="entry name" value="ABC TRANSPORTER PERMEASE PROTEIN MG189-RELATED-RELATED"/>
    <property type="match status" value="1"/>
</dbReference>
<comment type="similarity">
    <text evidence="7">Belongs to the binding-protein-dependent transport system permease family.</text>
</comment>
<comment type="subcellular location">
    <subcellularLocation>
        <location evidence="1 7">Cell membrane</location>
        <topology evidence="1 7">Multi-pass membrane protein</topology>
    </subcellularLocation>
</comment>
<feature type="transmembrane region" description="Helical" evidence="7">
    <location>
        <begin position="228"/>
        <end position="247"/>
    </location>
</feature>
<evidence type="ECO:0000256" key="1">
    <source>
        <dbReference type="ARBA" id="ARBA00004651"/>
    </source>
</evidence>
<reference evidence="9 10" key="1">
    <citation type="submission" date="2018-04" db="EMBL/GenBank/DDBJ databases">
        <title>Genomic Encyclopedia of Archaeal and Bacterial Type Strains, Phase II (KMG-II): from individual species to whole genera.</title>
        <authorList>
            <person name="Goeker M."/>
        </authorList>
    </citation>
    <scope>NUCLEOTIDE SEQUENCE [LARGE SCALE GENOMIC DNA]</scope>
    <source>
        <strain evidence="9 10">DSM 45169</strain>
    </source>
</reference>